<dbReference type="Proteomes" id="UP001159363">
    <property type="component" value="Chromosome 9"/>
</dbReference>
<evidence type="ECO:0000313" key="2">
    <source>
        <dbReference type="EMBL" id="KAJ8873498.1"/>
    </source>
</evidence>
<evidence type="ECO:0000313" key="3">
    <source>
        <dbReference type="Proteomes" id="UP001159363"/>
    </source>
</evidence>
<evidence type="ECO:0000256" key="1">
    <source>
        <dbReference type="SAM" id="MobiDB-lite"/>
    </source>
</evidence>
<dbReference type="EMBL" id="JARBHB010000010">
    <property type="protein sequence ID" value="KAJ8873498.1"/>
    <property type="molecule type" value="Genomic_DNA"/>
</dbReference>
<feature type="region of interest" description="Disordered" evidence="1">
    <location>
        <begin position="85"/>
        <end position="106"/>
    </location>
</feature>
<protein>
    <submittedName>
        <fullName evidence="2">Uncharacterized protein</fullName>
    </submittedName>
</protein>
<gene>
    <name evidence="2" type="ORF">PR048_024316</name>
</gene>
<name>A0ABQ9GN79_9NEOP</name>
<organism evidence="2 3">
    <name type="scientific">Dryococelus australis</name>
    <dbReference type="NCBI Taxonomy" id="614101"/>
    <lineage>
        <taxon>Eukaryota</taxon>
        <taxon>Metazoa</taxon>
        <taxon>Ecdysozoa</taxon>
        <taxon>Arthropoda</taxon>
        <taxon>Hexapoda</taxon>
        <taxon>Insecta</taxon>
        <taxon>Pterygota</taxon>
        <taxon>Neoptera</taxon>
        <taxon>Polyneoptera</taxon>
        <taxon>Phasmatodea</taxon>
        <taxon>Verophasmatodea</taxon>
        <taxon>Anareolatae</taxon>
        <taxon>Phasmatidae</taxon>
        <taxon>Eurycanthinae</taxon>
        <taxon>Dryococelus</taxon>
    </lineage>
</organism>
<sequence length="424" mass="47287">MRNQKYMFNAVAIQDVCCDVHQPIRAKVHFQALAWPASDMVYAYMKVSDVIRGGGILRRVWSRFGIQGRGKREILEKTLRPAASSDTIPTFENPERTGGGLNPSLRDRGGLVVRPLSSHLGGPGFDFRRGRPRVWESCQTMPLVDGFPRGSPVYPALAFRRCSILTSRIRTLPKTPSHRCDALLEGPTAVSQDELECGCRQDGARRSSETLRERVNRMTTARIAIYSRRRPQFVCSCLSRPAPLSCALCEAFLLLQDCPFVGLPYRSSPPIGREGTQGVVLPRFEKEPKDGAHDTVGVSVARAPRRTQTLSNVTPCQRLHVRIRKYCWTVTMIVADGHEMQPKARVDGFKMGHRDGNTARLARRSDEALEVRVSVARIASSLLDLGRGVPTGVQTASKGLLHESYGPCQRVNKYIETRWRGIPL</sequence>
<reference evidence="2 3" key="1">
    <citation type="submission" date="2023-02" db="EMBL/GenBank/DDBJ databases">
        <title>LHISI_Scaffold_Assembly.</title>
        <authorList>
            <person name="Stuart O.P."/>
            <person name="Cleave R."/>
            <person name="Magrath M.J.L."/>
            <person name="Mikheyev A.S."/>
        </authorList>
    </citation>
    <scope>NUCLEOTIDE SEQUENCE [LARGE SCALE GENOMIC DNA]</scope>
    <source>
        <strain evidence="2">Daus_M_001</strain>
        <tissue evidence="2">Leg muscle</tissue>
    </source>
</reference>
<accession>A0ABQ9GN79</accession>
<keyword evidence="3" id="KW-1185">Reference proteome</keyword>
<comment type="caution">
    <text evidence="2">The sequence shown here is derived from an EMBL/GenBank/DDBJ whole genome shotgun (WGS) entry which is preliminary data.</text>
</comment>
<proteinExistence type="predicted"/>